<dbReference type="SUPFAM" id="SSF53448">
    <property type="entry name" value="Nucleotide-diphospho-sugar transferases"/>
    <property type="match status" value="1"/>
</dbReference>
<dbReference type="GO" id="GO:0016758">
    <property type="term" value="F:hexosyltransferase activity"/>
    <property type="evidence" value="ECO:0007669"/>
    <property type="project" value="UniProtKB-ARBA"/>
</dbReference>
<dbReference type="Pfam" id="PF00535">
    <property type="entry name" value="Glycos_transf_2"/>
    <property type="match status" value="1"/>
</dbReference>
<dbReference type="AlphaFoldDB" id="A0A316X431"/>
<keyword evidence="3" id="KW-1185">Reference proteome</keyword>
<evidence type="ECO:0000313" key="2">
    <source>
        <dbReference type="EMBL" id="PWN68334.1"/>
    </source>
</evidence>
<reference evidence="2 3" key="1">
    <citation type="submission" date="2018-04" db="EMBL/GenBank/DDBJ databases">
        <title>Draft Genome Sequence of Phosphate-Solubilizing Chryseobacterium sp. ISE14 that is a Biocontrol and Plant Growth-Promoting Rhizobacterium Isolated from Cucumber.</title>
        <authorList>
            <person name="Jeong J.-J."/>
            <person name="Sang M.K."/>
            <person name="Choi I.-G."/>
            <person name="Kim K.D."/>
        </authorList>
    </citation>
    <scope>NUCLEOTIDE SEQUENCE [LARGE SCALE GENOMIC DNA]</scope>
    <source>
        <strain evidence="2 3">ISE14</strain>
    </source>
</reference>
<gene>
    <name evidence="2" type="ORF">C1631_016680</name>
</gene>
<feature type="domain" description="Glycosyltransferase 2-like" evidence="1">
    <location>
        <begin position="6"/>
        <end position="123"/>
    </location>
</feature>
<dbReference type="InterPro" id="IPR029044">
    <property type="entry name" value="Nucleotide-diphossugar_trans"/>
</dbReference>
<dbReference type="Proteomes" id="UP000236594">
    <property type="component" value="Unassembled WGS sequence"/>
</dbReference>
<proteinExistence type="predicted"/>
<dbReference type="RefSeq" id="WP_103247458.1">
    <property type="nucleotide sequence ID" value="NZ_PPED02000004.1"/>
</dbReference>
<protein>
    <recommendedName>
        <fullName evidence="1">Glycosyltransferase 2-like domain-containing protein</fullName>
    </recommendedName>
</protein>
<dbReference type="PANTHER" id="PTHR22916">
    <property type="entry name" value="GLYCOSYLTRANSFERASE"/>
    <property type="match status" value="1"/>
</dbReference>
<dbReference type="InterPro" id="IPR001173">
    <property type="entry name" value="Glyco_trans_2-like"/>
</dbReference>
<dbReference type="OrthoDB" id="199095at2"/>
<evidence type="ECO:0000313" key="3">
    <source>
        <dbReference type="Proteomes" id="UP000236594"/>
    </source>
</evidence>
<comment type="caution">
    <text evidence="2">The sequence shown here is derived from an EMBL/GenBank/DDBJ whole genome shotgun (WGS) entry which is preliminary data.</text>
</comment>
<organism evidence="2 3">
    <name type="scientific">Chryseobacterium phosphatilyticum</name>
    <dbReference type="NCBI Taxonomy" id="475075"/>
    <lineage>
        <taxon>Bacteria</taxon>
        <taxon>Pseudomonadati</taxon>
        <taxon>Bacteroidota</taxon>
        <taxon>Flavobacteriia</taxon>
        <taxon>Flavobacteriales</taxon>
        <taxon>Weeksellaceae</taxon>
        <taxon>Chryseobacterium group</taxon>
        <taxon>Chryseobacterium</taxon>
    </lineage>
</organism>
<evidence type="ECO:0000259" key="1">
    <source>
        <dbReference type="Pfam" id="PF00535"/>
    </source>
</evidence>
<dbReference type="Gene3D" id="3.90.550.10">
    <property type="entry name" value="Spore Coat Polysaccharide Biosynthesis Protein SpsA, Chain A"/>
    <property type="match status" value="1"/>
</dbReference>
<accession>A0A316X431</accession>
<sequence>MKPEISVIMLTYNHAPYLKEAIEGVLSQKTNFPFELIICNDNSPDESDRVIAEYAAQYPDIIRYFNHKTNIGFVENQRFAFAQAKGKYVAYCEGDDYWTDHEKLQFQYDFLEKNREYVMVTARNLLFHQDENTLTEDGKDHMFQGKEYIDYTQDSFFVQRPTQTFTYLIRKDCIDSKWIDVYPNYRDLYYFYHALEFGKGRSFNKIVGVYRLHSGGVFSSLETEKQYRTSIDLFKNIKRINSDKRADQQILSTLDQLINKYYYEKEFVSPLFNGKLYATIFERLSISGNTGTAIKQLLKTIKYTFTR</sequence>
<dbReference type="PANTHER" id="PTHR22916:SF3">
    <property type="entry name" value="UDP-GLCNAC:BETAGAL BETA-1,3-N-ACETYLGLUCOSAMINYLTRANSFERASE-LIKE PROTEIN 1"/>
    <property type="match status" value="1"/>
</dbReference>
<dbReference type="EMBL" id="PPED02000004">
    <property type="protein sequence ID" value="PWN68334.1"/>
    <property type="molecule type" value="Genomic_DNA"/>
</dbReference>
<name>A0A316X431_9FLAO</name>